<dbReference type="EMBL" id="MLJW01000003">
    <property type="protein sequence ID" value="OIR18310.1"/>
    <property type="molecule type" value="Genomic_DNA"/>
</dbReference>
<name>A0A1J5U1Y7_9ZZZZ</name>
<comment type="caution">
    <text evidence="1">The sequence shown here is derived from an EMBL/GenBank/DDBJ whole genome shotgun (WGS) entry which is preliminary data.</text>
</comment>
<dbReference type="PANTHER" id="PTHR48100">
    <property type="entry name" value="BROAD-SPECIFICITY PHOSPHATASE YOR283W-RELATED"/>
    <property type="match status" value="1"/>
</dbReference>
<accession>A0A1J5U1Y7</accession>
<dbReference type="GO" id="GO:0005737">
    <property type="term" value="C:cytoplasm"/>
    <property type="evidence" value="ECO:0007669"/>
    <property type="project" value="TreeGrafter"/>
</dbReference>
<gene>
    <name evidence="1" type="primary">cobC_1</name>
    <name evidence="1" type="ORF">GALL_16380</name>
</gene>
<dbReference type="InterPro" id="IPR013078">
    <property type="entry name" value="His_Pase_superF_clade-1"/>
</dbReference>
<dbReference type="AlphaFoldDB" id="A0A1J5U1Y7"/>
<proteinExistence type="predicted"/>
<dbReference type="InterPro" id="IPR050275">
    <property type="entry name" value="PGM_Phosphatase"/>
</dbReference>
<sequence>MNRTDPIIVTVLRHGAVAGRAHVFRGVLDEPLTEQGVEQMQQALARYPAAEFDVVATSPLKRCHEFAVAYVAQRHLPLRVLPPFSELAFGDWEGLTPEEATERNPAEYQAFRATGGEHAPPNGESLAQFRARIGLGWQEWLARDDGMNRLLITHAGVMRALLMELFGFTPAQAFQIALPEAACLRVSWLHGKPPFLLSVN</sequence>
<dbReference type="Gene3D" id="3.40.50.1240">
    <property type="entry name" value="Phosphoglycerate mutase-like"/>
    <property type="match status" value="1"/>
</dbReference>
<dbReference type="EC" id="3.1.3.73" evidence="1"/>
<dbReference type="CDD" id="cd07067">
    <property type="entry name" value="HP_PGM_like"/>
    <property type="match status" value="1"/>
</dbReference>
<dbReference type="PANTHER" id="PTHR48100:SF1">
    <property type="entry name" value="HISTIDINE PHOSPHATASE FAMILY PROTEIN-RELATED"/>
    <property type="match status" value="1"/>
</dbReference>
<dbReference type="InterPro" id="IPR029033">
    <property type="entry name" value="His_PPase_superfam"/>
</dbReference>
<organism evidence="1">
    <name type="scientific">mine drainage metagenome</name>
    <dbReference type="NCBI Taxonomy" id="410659"/>
    <lineage>
        <taxon>unclassified sequences</taxon>
        <taxon>metagenomes</taxon>
        <taxon>ecological metagenomes</taxon>
    </lineage>
</organism>
<keyword evidence="1" id="KW-0378">Hydrolase</keyword>
<protein>
    <submittedName>
        <fullName evidence="1">Alpha-ribazole phosphatase</fullName>
        <ecNumber evidence="1">3.1.3.73</ecNumber>
    </submittedName>
</protein>
<dbReference type="GO" id="GO:0043755">
    <property type="term" value="F:alpha-ribazole phosphatase activity"/>
    <property type="evidence" value="ECO:0007669"/>
    <property type="project" value="UniProtKB-EC"/>
</dbReference>
<dbReference type="SMART" id="SM00855">
    <property type="entry name" value="PGAM"/>
    <property type="match status" value="1"/>
</dbReference>
<dbReference type="Pfam" id="PF00300">
    <property type="entry name" value="His_Phos_1"/>
    <property type="match status" value="1"/>
</dbReference>
<evidence type="ECO:0000313" key="1">
    <source>
        <dbReference type="EMBL" id="OIR18310.1"/>
    </source>
</evidence>
<reference evidence="1" key="1">
    <citation type="submission" date="2016-10" db="EMBL/GenBank/DDBJ databases">
        <title>Sequence of Gallionella enrichment culture.</title>
        <authorList>
            <person name="Poehlein A."/>
            <person name="Muehling M."/>
            <person name="Daniel R."/>
        </authorList>
    </citation>
    <scope>NUCLEOTIDE SEQUENCE</scope>
</reference>
<dbReference type="SUPFAM" id="SSF53254">
    <property type="entry name" value="Phosphoglycerate mutase-like"/>
    <property type="match status" value="1"/>
</dbReference>